<dbReference type="EMBL" id="CP011253">
    <property type="protein sequence ID" value="AKC72441.1"/>
    <property type="molecule type" value="Genomic_DNA"/>
</dbReference>
<dbReference type="InterPro" id="IPR000847">
    <property type="entry name" value="LysR_HTH_N"/>
</dbReference>
<evidence type="ECO:0000256" key="3">
    <source>
        <dbReference type="ARBA" id="ARBA00023125"/>
    </source>
</evidence>
<keyword evidence="4" id="KW-0804">Transcription</keyword>
<reference evidence="6" key="1">
    <citation type="submission" date="2016-06" db="EMBL/GenBank/DDBJ databases">
        <title>Pandoraea oxalativorans DSM 23570 Genome Sequencing.</title>
        <authorList>
            <person name="Ee R."/>
            <person name="Lim Y.-L."/>
            <person name="Yong D."/>
            <person name="Yin W.-F."/>
            <person name="Chan K.-G."/>
        </authorList>
    </citation>
    <scope>NUCLEOTIDE SEQUENCE</scope>
    <source>
        <strain evidence="6">DSM 23570</strain>
    </source>
</reference>
<dbReference type="Pfam" id="PF00126">
    <property type="entry name" value="HTH_1"/>
    <property type="match status" value="1"/>
</dbReference>
<organism evidence="6 7">
    <name type="scientific">Pandoraea oxalativorans</name>
    <dbReference type="NCBI Taxonomy" id="573737"/>
    <lineage>
        <taxon>Bacteria</taxon>
        <taxon>Pseudomonadati</taxon>
        <taxon>Pseudomonadota</taxon>
        <taxon>Betaproteobacteria</taxon>
        <taxon>Burkholderiales</taxon>
        <taxon>Burkholderiaceae</taxon>
        <taxon>Pandoraea</taxon>
    </lineage>
</organism>
<dbReference type="PANTHER" id="PTHR30118:SF15">
    <property type="entry name" value="TRANSCRIPTIONAL REGULATORY PROTEIN"/>
    <property type="match status" value="1"/>
</dbReference>
<dbReference type="Pfam" id="PF03466">
    <property type="entry name" value="LysR_substrate"/>
    <property type="match status" value="1"/>
</dbReference>
<dbReference type="KEGG" id="pox:MB84_14800"/>
<dbReference type="InterPro" id="IPR005119">
    <property type="entry name" value="LysR_subst-bd"/>
</dbReference>
<dbReference type="SUPFAM" id="SSF53850">
    <property type="entry name" value="Periplasmic binding protein-like II"/>
    <property type="match status" value="1"/>
</dbReference>
<proteinExistence type="inferred from homology"/>
<feature type="domain" description="HTH lysR-type" evidence="5">
    <location>
        <begin position="1"/>
        <end position="53"/>
    </location>
</feature>
<keyword evidence="3" id="KW-0238">DNA-binding</keyword>
<dbReference type="SUPFAM" id="SSF46785">
    <property type="entry name" value="Winged helix' DNA-binding domain"/>
    <property type="match status" value="1"/>
</dbReference>
<dbReference type="PANTHER" id="PTHR30118">
    <property type="entry name" value="HTH-TYPE TRANSCRIPTIONAL REGULATOR LEUO-RELATED"/>
    <property type="match status" value="1"/>
</dbReference>
<dbReference type="InterPro" id="IPR036388">
    <property type="entry name" value="WH-like_DNA-bd_sf"/>
</dbReference>
<name>A0A0E3YH27_9BURK</name>
<dbReference type="Gene3D" id="3.40.190.10">
    <property type="entry name" value="Periplasmic binding protein-like II"/>
    <property type="match status" value="2"/>
</dbReference>
<dbReference type="AlphaFoldDB" id="A0A0E3YH27"/>
<gene>
    <name evidence="6" type="ORF">MB84_14800</name>
</gene>
<evidence type="ECO:0000256" key="2">
    <source>
        <dbReference type="ARBA" id="ARBA00023015"/>
    </source>
</evidence>
<keyword evidence="2" id="KW-0805">Transcription regulation</keyword>
<dbReference type="InterPro" id="IPR050389">
    <property type="entry name" value="LysR-type_TF"/>
</dbReference>
<dbReference type="Gene3D" id="1.10.10.10">
    <property type="entry name" value="Winged helix-like DNA-binding domain superfamily/Winged helix DNA-binding domain"/>
    <property type="match status" value="1"/>
</dbReference>
<evidence type="ECO:0000259" key="5">
    <source>
        <dbReference type="PROSITE" id="PS50931"/>
    </source>
</evidence>
<dbReference type="Proteomes" id="UP000035050">
    <property type="component" value="Chromosome"/>
</dbReference>
<accession>A0A0E3YH27</accession>
<evidence type="ECO:0000313" key="7">
    <source>
        <dbReference type="Proteomes" id="UP000035050"/>
    </source>
</evidence>
<dbReference type="GO" id="GO:0003700">
    <property type="term" value="F:DNA-binding transcription factor activity"/>
    <property type="evidence" value="ECO:0007669"/>
    <property type="project" value="InterPro"/>
</dbReference>
<protein>
    <recommendedName>
        <fullName evidence="5">HTH lysR-type domain-containing protein</fullName>
    </recommendedName>
</protein>
<dbReference type="InterPro" id="IPR036390">
    <property type="entry name" value="WH_DNA-bd_sf"/>
</dbReference>
<evidence type="ECO:0000256" key="4">
    <source>
        <dbReference type="ARBA" id="ARBA00023163"/>
    </source>
</evidence>
<keyword evidence="7" id="KW-1185">Reference proteome</keyword>
<dbReference type="PATRIC" id="fig|573737.6.peg.3874"/>
<evidence type="ECO:0000313" key="6">
    <source>
        <dbReference type="EMBL" id="AKC72441.1"/>
    </source>
</evidence>
<dbReference type="HOGENOM" id="CLU_039613_39_0_4"/>
<dbReference type="GO" id="GO:0003677">
    <property type="term" value="F:DNA binding"/>
    <property type="evidence" value="ECO:0007669"/>
    <property type="project" value="UniProtKB-KW"/>
</dbReference>
<dbReference type="PROSITE" id="PS50931">
    <property type="entry name" value="HTH_LYSR"/>
    <property type="match status" value="1"/>
</dbReference>
<sequence length="285" mass="31824">MRVFLRLVREKSASRVAAEMGMSQQAISGYLKRLREALPHEIFLRHSTGIEPTDFALDIARKFERILSDVDDVVLADFDPTRLERCVGMVANEYAQLSILPRFIAKIRARAPKVSVRVMDFCQETHAQQLERGDADIAVGFAKFFDDSLARISLNDEQYCCVVGERSGIADGLRNIADVALFPRVDFADSASYSQDAISQFLAAHDALIPPVATLACYTSLKPFLEFNDVVAFVPSAIANAFQLTRLPLDLMPETFTTAVGWHRKRSGNPLGIWLRGVLKEQVEE</sequence>
<evidence type="ECO:0000256" key="1">
    <source>
        <dbReference type="ARBA" id="ARBA00009437"/>
    </source>
</evidence>
<comment type="similarity">
    <text evidence="1">Belongs to the LysR transcriptional regulatory family.</text>
</comment>